<feature type="domain" description="Reverse transcriptase zinc-binding" evidence="1">
    <location>
        <begin position="68"/>
        <end position="127"/>
    </location>
</feature>
<evidence type="ECO:0000313" key="2">
    <source>
        <dbReference type="EMBL" id="RVX22874.1"/>
    </source>
</evidence>
<organism evidence="2 3">
    <name type="scientific">Vitis vinifera</name>
    <name type="common">Grape</name>
    <dbReference type="NCBI Taxonomy" id="29760"/>
    <lineage>
        <taxon>Eukaryota</taxon>
        <taxon>Viridiplantae</taxon>
        <taxon>Streptophyta</taxon>
        <taxon>Embryophyta</taxon>
        <taxon>Tracheophyta</taxon>
        <taxon>Spermatophyta</taxon>
        <taxon>Magnoliopsida</taxon>
        <taxon>eudicotyledons</taxon>
        <taxon>Gunneridae</taxon>
        <taxon>Pentapetalae</taxon>
        <taxon>rosids</taxon>
        <taxon>Vitales</taxon>
        <taxon>Vitaceae</taxon>
        <taxon>Viteae</taxon>
        <taxon>Vitis</taxon>
    </lineage>
</organism>
<accession>A0A438KNU5</accession>
<evidence type="ECO:0000259" key="1">
    <source>
        <dbReference type="Pfam" id="PF13966"/>
    </source>
</evidence>
<dbReference type="Pfam" id="PF13966">
    <property type="entry name" value="zf-RVT"/>
    <property type="match status" value="1"/>
</dbReference>
<name>A0A438KNU5_VITVI</name>
<dbReference type="AlphaFoldDB" id="A0A438KNU5"/>
<comment type="caution">
    <text evidence="2">The sequence shown here is derived from an EMBL/GenBank/DDBJ whole genome shotgun (WGS) entry which is preliminary data.</text>
</comment>
<sequence length="179" mass="21098">MGRVVSIKKDWDALMVEFPFLYAMGGGQNFGRIGGVGMNPYMFHFHLELGEVEHYFLRLQVRDCLISFLMRVIWNSWVPSKVSFFAWEACWGKILILDQLQRRWCMLVYRCFLCKVNEESINHILLHYCQDKVSLGSRSYVCLVLLLYCLPLLERVFWDDMDPSFLGQFGKRGIKGHLR</sequence>
<evidence type="ECO:0000313" key="3">
    <source>
        <dbReference type="Proteomes" id="UP000288805"/>
    </source>
</evidence>
<gene>
    <name evidence="2" type="ORF">CK203_008270</name>
</gene>
<dbReference type="Proteomes" id="UP000288805">
    <property type="component" value="Unassembled WGS sequence"/>
</dbReference>
<dbReference type="InterPro" id="IPR026960">
    <property type="entry name" value="RVT-Znf"/>
</dbReference>
<reference evidence="2 3" key="1">
    <citation type="journal article" date="2018" name="PLoS Genet.">
        <title>Population sequencing reveals clonal diversity and ancestral inbreeding in the grapevine cultivar Chardonnay.</title>
        <authorList>
            <person name="Roach M.J."/>
            <person name="Johnson D.L."/>
            <person name="Bohlmann J."/>
            <person name="van Vuuren H.J."/>
            <person name="Jones S.J."/>
            <person name="Pretorius I.S."/>
            <person name="Schmidt S.A."/>
            <person name="Borneman A.R."/>
        </authorList>
    </citation>
    <scope>NUCLEOTIDE SEQUENCE [LARGE SCALE GENOMIC DNA]</scope>
    <source>
        <strain evidence="3">cv. Chardonnay</strain>
        <tissue evidence="2">Leaf</tissue>
    </source>
</reference>
<dbReference type="EMBL" id="QGNW01000002">
    <property type="protein sequence ID" value="RVX22874.1"/>
    <property type="molecule type" value="Genomic_DNA"/>
</dbReference>
<proteinExistence type="predicted"/>
<protein>
    <recommendedName>
        <fullName evidence="1">Reverse transcriptase zinc-binding domain-containing protein</fullName>
    </recommendedName>
</protein>